<organism evidence="2 3">
    <name type="scientific">Dysgonomonas macrotermitis</name>
    <dbReference type="NCBI Taxonomy" id="1346286"/>
    <lineage>
        <taxon>Bacteria</taxon>
        <taxon>Pseudomonadati</taxon>
        <taxon>Bacteroidota</taxon>
        <taxon>Bacteroidia</taxon>
        <taxon>Bacteroidales</taxon>
        <taxon>Dysgonomonadaceae</taxon>
        <taxon>Dysgonomonas</taxon>
    </lineage>
</organism>
<dbReference type="Pfam" id="PF24740">
    <property type="entry name" value="DUF7691"/>
    <property type="match status" value="1"/>
</dbReference>
<evidence type="ECO:0000313" key="2">
    <source>
        <dbReference type="EMBL" id="SHF43363.1"/>
    </source>
</evidence>
<evidence type="ECO:0000259" key="1">
    <source>
        <dbReference type="Pfam" id="PF24740"/>
    </source>
</evidence>
<dbReference type="EMBL" id="FQUC01000006">
    <property type="protein sequence ID" value="SHF43363.1"/>
    <property type="molecule type" value="Genomic_DNA"/>
</dbReference>
<name>A0A1M5BLA3_9BACT</name>
<protein>
    <recommendedName>
        <fullName evidence="1">DUF7691 domain-containing protein</fullName>
    </recommendedName>
</protein>
<keyword evidence="3" id="KW-1185">Reference proteome</keyword>
<feature type="domain" description="DUF7691" evidence="1">
    <location>
        <begin position="1"/>
        <end position="205"/>
    </location>
</feature>
<dbReference type="OrthoDB" id="677477at2"/>
<dbReference type="RefSeq" id="WP_062180212.1">
    <property type="nucleotide sequence ID" value="NZ_BBXL01000009.1"/>
</dbReference>
<proteinExistence type="predicted"/>
<dbReference type="InterPro" id="IPR056108">
    <property type="entry name" value="DUF7691"/>
</dbReference>
<accession>A0A1M5BLA3</accession>
<reference evidence="3" key="1">
    <citation type="submission" date="2016-11" db="EMBL/GenBank/DDBJ databases">
        <authorList>
            <person name="Varghese N."/>
            <person name="Submissions S."/>
        </authorList>
    </citation>
    <scope>NUCLEOTIDE SEQUENCE [LARGE SCALE GENOMIC DNA]</scope>
    <source>
        <strain evidence="3">DSM 27370</strain>
    </source>
</reference>
<evidence type="ECO:0000313" key="3">
    <source>
        <dbReference type="Proteomes" id="UP000184480"/>
    </source>
</evidence>
<dbReference type="Proteomes" id="UP000184480">
    <property type="component" value="Unassembled WGS sequence"/>
</dbReference>
<dbReference type="AlphaFoldDB" id="A0A1M5BLA3"/>
<gene>
    <name evidence="2" type="ORF">SAMN05444362_106113</name>
</gene>
<sequence>MDYYIFSYAVDIGQIAKAIGSKDDLLFENIQKEEVFKNYSEQNTDLNLSLEKALYHIIYGEPYRKRSESTYWYALIALCAYYSESLPFFRDIILGRETDLIDDFVKNDFGIDLTTVQLLLDKYPYFNLPQNDGIPMVGIIPPTKMKSVCRMMNRILINDLDIKVLLDHEDRDDDEKAIIYEAIKGVKSNIDFCSERNLSLISFCH</sequence>